<dbReference type="PANTHER" id="PTHR13462:SF6">
    <property type="entry name" value="CALCIUM UNIPORTER REGULATORY SUBUNIT MCUB, MITOCHONDRIAL"/>
    <property type="match status" value="1"/>
</dbReference>
<evidence type="ECO:0000256" key="1">
    <source>
        <dbReference type="ARBA" id="ARBA00004141"/>
    </source>
</evidence>
<keyword evidence="10" id="KW-0496">Mitochondrion</keyword>
<keyword evidence="4 10" id="KW-0109">Calcium transport</keyword>
<reference evidence="12" key="1">
    <citation type="submission" date="2020-03" db="EMBL/GenBank/DDBJ databases">
        <authorList>
            <person name="Weist P."/>
        </authorList>
    </citation>
    <scope>NUCLEOTIDE SEQUENCE</scope>
</reference>
<dbReference type="GO" id="GO:0005262">
    <property type="term" value="F:calcium channel activity"/>
    <property type="evidence" value="ECO:0007669"/>
    <property type="project" value="UniProtKB-UniRule"/>
</dbReference>
<feature type="domain" description="Calcium uniporter protein C-terminal" evidence="11">
    <location>
        <begin position="89"/>
        <end position="289"/>
    </location>
</feature>
<keyword evidence="3 10" id="KW-0813">Transport</keyword>
<keyword evidence="7 10" id="KW-1133">Transmembrane helix</keyword>
<dbReference type="InterPro" id="IPR039055">
    <property type="entry name" value="MCU_fam"/>
</dbReference>
<comment type="subcellular location">
    <subcellularLocation>
        <location evidence="1">Membrane</location>
        <topology evidence="1">Multi-pass membrane protein</topology>
    </subcellularLocation>
    <subcellularLocation>
        <location evidence="10">Mitochondrion inner membrane</location>
        <topology evidence="10">Multi-pass membrane protein</topology>
    </subcellularLocation>
</comment>
<keyword evidence="10" id="KW-0107">Calcium channel</keyword>
<dbReference type="Pfam" id="PF04678">
    <property type="entry name" value="MCU"/>
    <property type="match status" value="1"/>
</dbReference>
<keyword evidence="6 10" id="KW-0106">Calcium</keyword>
<evidence type="ECO:0000313" key="13">
    <source>
        <dbReference type="Proteomes" id="UP001153269"/>
    </source>
</evidence>
<evidence type="ECO:0000256" key="4">
    <source>
        <dbReference type="ARBA" id="ARBA00022568"/>
    </source>
</evidence>
<gene>
    <name evidence="12" type="ORF">PLEPLA_LOCUS39074</name>
</gene>
<comment type="function">
    <text evidence="10">Mitochondrial inner membrane calcium uniporter that mediates calcium uptake into mitochondria. Mitochondrial calcium homeostasis plays key roles in cellular physiology and regulates cell bioenergetics, cytoplasmic calcium signals and activation of cell death pathways.</text>
</comment>
<dbReference type="GO" id="GO:1990246">
    <property type="term" value="C:uniplex complex"/>
    <property type="evidence" value="ECO:0007669"/>
    <property type="project" value="TreeGrafter"/>
</dbReference>
<evidence type="ECO:0000259" key="11">
    <source>
        <dbReference type="Pfam" id="PF04678"/>
    </source>
</evidence>
<keyword evidence="5 10" id="KW-0812">Transmembrane</keyword>
<comment type="domain">
    <text evidence="10">The selectivity filter, in which calcium ions are arranged in single file, is composed of two acidic rings separated by one helical turn along the central axis of the channel pore.</text>
</comment>
<keyword evidence="10" id="KW-0407">Ion channel</keyword>
<keyword evidence="13" id="KW-1185">Reference proteome</keyword>
<evidence type="ECO:0000256" key="8">
    <source>
        <dbReference type="ARBA" id="ARBA00023065"/>
    </source>
</evidence>
<feature type="transmembrane region" description="Helical" evidence="10">
    <location>
        <begin position="235"/>
        <end position="253"/>
    </location>
</feature>
<evidence type="ECO:0000256" key="7">
    <source>
        <dbReference type="ARBA" id="ARBA00022989"/>
    </source>
</evidence>
<dbReference type="Proteomes" id="UP001153269">
    <property type="component" value="Unassembled WGS sequence"/>
</dbReference>
<keyword evidence="8 10" id="KW-0406">Ion transport</keyword>
<comment type="similarity">
    <text evidence="2 10">Belongs to the MCU (TC 1.A.77) family.</text>
</comment>
<sequence>MFVSRSLSRFRFCCSKNKTLRTDTLSSAWSTSLFSGYSSEPPTKDVSLHYSLGRPVLSVRLPAGRPCRFTLTPMLTTVGDLLRDISAKDPGVHSAALLNGDGQRISSCTFMETVLNKDFQLVINGVTHNVGSLGQGASHEHVLGLNDMKYVVQLLQSALNLPQQQHVKHSELLIQREQLQQELRPLEMVKIQMAKEAESRASLLGWAGLGYLSLQGGFLGYLTWYVFAWDVMEPVTFFISCTTSMIFFGYYILTKQEFMVTGARDRQFLHFFHRRVSQQKFDLQKYNELKDKMAEVDDDLRRLRSSIRLQLPVEQVQSSR</sequence>
<evidence type="ECO:0000256" key="10">
    <source>
        <dbReference type="RuleBase" id="RU367035"/>
    </source>
</evidence>
<dbReference type="AlphaFoldDB" id="A0A9N7Z4V9"/>
<dbReference type="GO" id="GO:0019855">
    <property type="term" value="F:calcium channel inhibitor activity"/>
    <property type="evidence" value="ECO:0007669"/>
    <property type="project" value="TreeGrafter"/>
</dbReference>
<evidence type="ECO:0000256" key="5">
    <source>
        <dbReference type="ARBA" id="ARBA00022692"/>
    </source>
</evidence>
<evidence type="ECO:0000256" key="3">
    <source>
        <dbReference type="ARBA" id="ARBA00022448"/>
    </source>
</evidence>
<evidence type="ECO:0000256" key="9">
    <source>
        <dbReference type="ARBA" id="ARBA00023136"/>
    </source>
</evidence>
<dbReference type="GO" id="GO:0051560">
    <property type="term" value="P:mitochondrial calcium ion homeostasis"/>
    <property type="evidence" value="ECO:0007669"/>
    <property type="project" value="UniProtKB-UniRule"/>
</dbReference>
<dbReference type="GO" id="GO:0015292">
    <property type="term" value="F:uniporter activity"/>
    <property type="evidence" value="ECO:0007669"/>
    <property type="project" value="UniProtKB-UniRule"/>
</dbReference>
<organism evidence="12 13">
    <name type="scientific">Pleuronectes platessa</name>
    <name type="common">European plaice</name>
    <dbReference type="NCBI Taxonomy" id="8262"/>
    <lineage>
        <taxon>Eukaryota</taxon>
        <taxon>Metazoa</taxon>
        <taxon>Chordata</taxon>
        <taxon>Craniata</taxon>
        <taxon>Vertebrata</taxon>
        <taxon>Euteleostomi</taxon>
        <taxon>Actinopterygii</taxon>
        <taxon>Neopterygii</taxon>
        <taxon>Teleostei</taxon>
        <taxon>Neoteleostei</taxon>
        <taxon>Acanthomorphata</taxon>
        <taxon>Carangaria</taxon>
        <taxon>Pleuronectiformes</taxon>
        <taxon>Pleuronectoidei</taxon>
        <taxon>Pleuronectidae</taxon>
        <taxon>Pleuronectes</taxon>
    </lineage>
</organism>
<accession>A0A9N7Z4V9</accession>
<comment type="caution">
    <text evidence="12">The sequence shown here is derived from an EMBL/GenBank/DDBJ whole genome shotgun (WGS) entry which is preliminary data.</text>
</comment>
<name>A0A9N7Z4V9_PLEPL</name>
<dbReference type="EMBL" id="CADEAL010004088">
    <property type="protein sequence ID" value="CAB1451380.1"/>
    <property type="molecule type" value="Genomic_DNA"/>
</dbReference>
<keyword evidence="9 10" id="KW-0472">Membrane</keyword>
<dbReference type="PANTHER" id="PTHR13462">
    <property type="entry name" value="CALCIUM UNIPORTER PROTEIN, MITOCHONDRIAL"/>
    <property type="match status" value="1"/>
</dbReference>
<evidence type="ECO:0000256" key="6">
    <source>
        <dbReference type="ARBA" id="ARBA00022837"/>
    </source>
</evidence>
<keyword evidence="10" id="KW-0999">Mitochondrion inner membrane</keyword>
<evidence type="ECO:0000313" key="12">
    <source>
        <dbReference type="EMBL" id="CAB1451380.1"/>
    </source>
</evidence>
<dbReference type="GO" id="GO:0036444">
    <property type="term" value="P:calcium import into the mitochondrion"/>
    <property type="evidence" value="ECO:0007669"/>
    <property type="project" value="TreeGrafter"/>
</dbReference>
<feature type="transmembrane region" description="Helical" evidence="10">
    <location>
        <begin position="203"/>
        <end position="229"/>
    </location>
</feature>
<protein>
    <recommendedName>
        <fullName evidence="10">Calcium uniporter protein</fullName>
    </recommendedName>
</protein>
<dbReference type="InterPro" id="IPR006769">
    <property type="entry name" value="MCU_C"/>
</dbReference>
<evidence type="ECO:0000256" key="2">
    <source>
        <dbReference type="ARBA" id="ARBA00005653"/>
    </source>
</evidence>
<proteinExistence type="inferred from homology"/>